<dbReference type="GO" id="GO:0000209">
    <property type="term" value="P:protein polyubiquitination"/>
    <property type="evidence" value="ECO:0007669"/>
    <property type="project" value="TreeGrafter"/>
</dbReference>
<feature type="compositionally biased region" description="Basic and acidic residues" evidence="12">
    <location>
        <begin position="2860"/>
        <end position="2918"/>
    </location>
</feature>
<feature type="compositionally biased region" description="Polar residues" evidence="12">
    <location>
        <begin position="286"/>
        <end position="296"/>
    </location>
</feature>
<dbReference type="Gene3D" id="3.30.2160.10">
    <property type="entry name" value="Hect, E3 ligase catalytic domain"/>
    <property type="match status" value="1"/>
</dbReference>
<dbReference type="CDD" id="cd00078">
    <property type="entry name" value="HECTc"/>
    <property type="match status" value="1"/>
</dbReference>
<feature type="region of interest" description="Disordered" evidence="12">
    <location>
        <begin position="286"/>
        <end position="358"/>
    </location>
</feature>
<feature type="domain" description="HECT" evidence="13">
    <location>
        <begin position="3734"/>
        <end position="4070"/>
    </location>
</feature>
<dbReference type="GO" id="GO:0006511">
    <property type="term" value="P:ubiquitin-dependent protein catabolic process"/>
    <property type="evidence" value="ECO:0007669"/>
    <property type="project" value="TreeGrafter"/>
</dbReference>
<feature type="compositionally biased region" description="Polar residues" evidence="12">
    <location>
        <begin position="1215"/>
        <end position="1226"/>
    </location>
</feature>
<feature type="compositionally biased region" description="Acidic residues" evidence="12">
    <location>
        <begin position="2420"/>
        <end position="2465"/>
    </location>
</feature>
<feature type="region of interest" description="Disordered" evidence="12">
    <location>
        <begin position="2081"/>
        <end position="2130"/>
    </location>
</feature>
<feature type="compositionally biased region" description="Basic and acidic residues" evidence="12">
    <location>
        <begin position="3366"/>
        <end position="3381"/>
    </location>
</feature>
<feature type="compositionally biased region" description="Basic and acidic residues" evidence="12">
    <location>
        <begin position="2081"/>
        <end position="2094"/>
    </location>
</feature>
<dbReference type="InterPro" id="IPR010314">
    <property type="entry name" value="E3_Ub_ligase_DUF913"/>
</dbReference>
<evidence type="ECO:0000256" key="3">
    <source>
        <dbReference type="ARBA" id="ARBA00004906"/>
    </source>
</evidence>
<evidence type="ECO:0000256" key="11">
    <source>
        <dbReference type="PROSITE-ProRule" id="PRU00104"/>
    </source>
</evidence>
<evidence type="ECO:0000256" key="8">
    <source>
        <dbReference type="ARBA" id="ARBA00022816"/>
    </source>
</evidence>
<keyword evidence="8" id="KW-0509">mRNA transport</keyword>
<dbReference type="GO" id="GO:0005634">
    <property type="term" value="C:nucleus"/>
    <property type="evidence" value="ECO:0007669"/>
    <property type="project" value="UniProtKB-SubCell"/>
</dbReference>
<keyword evidence="5" id="KW-0813">Transport</keyword>
<feature type="compositionally biased region" description="Acidic residues" evidence="12">
    <location>
        <begin position="2547"/>
        <end position="2564"/>
    </location>
</feature>
<name>A0AAN6SA59_9PEZI</name>
<evidence type="ECO:0000256" key="4">
    <source>
        <dbReference type="ARBA" id="ARBA00012485"/>
    </source>
</evidence>
<evidence type="ECO:0000313" key="15">
    <source>
        <dbReference type="Proteomes" id="UP001303473"/>
    </source>
</evidence>
<dbReference type="InterPro" id="IPR050409">
    <property type="entry name" value="E3_ubiq-protein_ligase"/>
</dbReference>
<dbReference type="SMART" id="SM00119">
    <property type="entry name" value="HECTc"/>
    <property type="match status" value="1"/>
</dbReference>
<gene>
    <name evidence="14" type="ORF">QBC46DRAFT_414930</name>
</gene>
<feature type="compositionally biased region" description="Basic and acidic residues" evidence="12">
    <location>
        <begin position="297"/>
        <end position="308"/>
    </location>
</feature>
<evidence type="ECO:0000256" key="2">
    <source>
        <dbReference type="ARBA" id="ARBA00004123"/>
    </source>
</evidence>
<feature type="region of interest" description="Disordered" evidence="12">
    <location>
        <begin position="2388"/>
        <end position="2564"/>
    </location>
</feature>
<dbReference type="InterPro" id="IPR000569">
    <property type="entry name" value="HECT_dom"/>
</dbReference>
<feature type="region of interest" description="Disordered" evidence="12">
    <location>
        <begin position="2000"/>
        <end position="2054"/>
    </location>
</feature>
<evidence type="ECO:0000259" key="13">
    <source>
        <dbReference type="PROSITE" id="PS50237"/>
    </source>
</evidence>
<comment type="catalytic activity">
    <reaction evidence="1">
        <text>S-ubiquitinyl-[E2 ubiquitin-conjugating enzyme]-L-cysteine + [acceptor protein]-L-lysine = [E2 ubiquitin-conjugating enzyme]-L-cysteine + N(6)-ubiquitinyl-[acceptor protein]-L-lysine.</text>
        <dbReference type="EC" id="2.3.2.26"/>
    </reaction>
</comment>
<feature type="compositionally biased region" description="Basic and acidic residues" evidence="12">
    <location>
        <begin position="2119"/>
        <end position="2130"/>
    </location>
</feature>
<proteinExistence type="inferred from homology"/>
<feature type="compositionally biased region" description="Low complexity" evidence="12">
    <location>
        <begin position="2958"/>
        <end position="2973"/>
    </location>
</feature>
<dbReference type="GO" id="GO:0061630">
    <property type="term" value="F:ubiquitin protein ligase activity"/>
    <property type="evidence" value="ECO:0007669"/>
    <property type="project" value="UniProtKB-EC"/>
</dbReference>
<dbReference type="SUPFAM" id="SSF56204">
    <property type="entry name" value="Hect, E3 ligase catalytic domain"/>
    <property type="match status" value="1"/>
</dbReference>
<feature type="region of interest" description="Disordered" evidence="12">
    <location>
        <begin position="1549"/>
        <end position="1592"/>
    </location>
</feature>
<keyword evidence="7 11" id="KW-0833">Ubl conjugation pathway</keyword>
<feature type="region of interest" description="Disordered" evidence="12">
    <location>
        <begin position="3126"/>
        <end position="3146"/>
    </location>
</feature>
<feature type="compositionally biased region" description="Polar residues" evidence="12">
    <location>
        <begin position="959"/>
        <end position="978"/>
    </location>
</feature>
<feature type="compositionally biased region" description="Basic and acidic residues" evidence="12">
    <location>
        <begin position="2000"/>
        <end position="2013"/>
    </location>
</feature>
<comment type="subcellular location">
    <subcellularLocation>
        <location evidence="2">Nucleus</location>
    </subcellularLocation>
</comment>
<evidence type="ECO:0000256" key="5">
    <source>
        <dbReference type="ARBA" id="ARBA00022448"/>
    </source>
</evidence>
<evidence type="ECO:0000256" key="6">
    <source>
        <dbReference type="ARBA" id="ARBA00022679"/>
    </source>
</evidence>
<keyword evidence="6" id="KW-0808">Transferase</keyword>
<evidence type="ECO:0000256" key="9">
    <source>
        <dbReference type="ARBA" id="ARBA00023242"/>
    </source>
</evidence>
<evidence type="ECO:0000256" key="12">
    <source>
        <dbReference type="SAM" id="MobiDB-lite"/>
    </source>
</evidence>
<dbReference type="PANTHER" id="PTHR11254">
    <property type="entry name" value="HECT DOMAIN UBIQUITIN-PROTEIN LIGASE"/>
    <property type="match status" value="1"/>
</dbReference>
<evidence type="ECO:0000256" key="10">
    <source>
        <dbReference type="ARBA" id="ARBA00034494"/>
    </source>
</evidence>
<feature type="region of interest" description="Disordered" evidence="12">
    <location>
        <begin position="3226"/>
        <end position="3255"/>
    </location>
</feature>
<organism evidence="14 15">
    <name type="scientific">Diplogelasinospora grovesii</name>
    <dbReference type="NCBI Taxonomy" id="303347"/>
    <lineage>
        <taxon>Eukaryota</taxon>
        <taxon>Fungi</taxon>
        <taxon>Dikarya</taxon>
        <taxon>Ascomycota</taxon>
        <taxon>Pezizomycotina</taxon>
        <taxon>Sordariomycetes</taxon>
        <taxon>Sordariomycetidae</taxon>
        <taxon>Sordariales</taxon>
        <taxon>Diplogelasinosporaceae</taxon>
        <taxon>Diplogelasinospora</taxon>
    </lineage>
</organism>
<feature type="region of interest" description="Disordered" evidence="12">
    <location>
        <begin position="3051"/>
        <end position="3078"/>
    </location>
</feature>
<dbReference type="Gene3D" id="3.90.1750.10">
    <property type="entry name" value="Hect, E3 ligase catalytic domains"/>
    <property type="match status" value="1"/>
</dbReference>
<dbReference type="Pfam" id="PF06012">
    <property type="entry name" value="DUF908"/>
    <property type="match status" value="1"/>
</dbReference>
<accession>A0AAN6SA59</accession>
<dbReference type="InterPro" id="IPR016024">
    <property type="entry name" value="ARM-type_fold"/>
</dbReference>
<keyword evidence="15" id="KW-1185">Reference proteome</keyword>
<feature type="compositionally biased region" description="Basic and acidic residues" evidence="12">
    <location>
        <begin position="3051"/>
        <end position="3066"/>
    </location>
</feature>
<feature type="region of interest" description="Disordered" evidence="12">
    <location>
        <begin position="1613"/>
        <end position="1656"/>
    </location>
</feature>
<feature type="compositionally biased region" description="Acidic residues" evidence="12">
    <location>
        <begin position="2393"/>
        <end position="2402"/>
    </location>
</feature>
<evidence type="ECO:0000313" key="14">
    <source>
        <dbReference type="EMBL" id="KAK3946130.1"/>
    </source>
</evidence>
<feature type="compositionally biased region" description="Polar residues" evidence="12">
    <location>
        <begin position="3394"/>
        <end position="3403"/>
    </location>
</feature>
<dbReference type="PROSITE" id="PS50237">
    <property type="entry name" value="HECT"/>
    <property type="match status" value="1"/>
</dbReference>
<dbReference type="Pfam" id="PF14377">
    <property type="entry name" value="UBM"/>
    <property type="match status" value="3"/>
</dbReference>
<dbReference type="FunFam" id="3.30.2410.10:FF:000004">
    <property type="entry name" value="E3 ubiquitin-protein ligase HUWE1, variant"/>
    <property type="match status" value="1"/>
</dbReference>
<feature type="region of interest" description="Disordered" evidence="12">
    <location>
        <begin position="2860"/>
        <end position="2974"/>
    </location>
</feature>
<dbReference type="Proteomes" id="UP001303473">
    <property type="component" value="Unassembled WGS sequence"/>
</dbReference>
<keyword evidence="9" id="KW-0539">Nucleus</keyword>
<dbReference type="Pfam" id="PF00632">
    <property type="entry name" value="HECT"/>
    <property type="match status" value="1"/>
</dbReference>
<feature type="region of interest" description="Disordered" evidence="12">
    <location>
        <begin position="1209"/>
        <end position="1246"/>
    </location>
</feature>
<protein>
    <recommendedName>
        <fullName evidence="4">HECT-type E3 ubiquitin transferase</fullName>
        <ecNumber evidence="4">2.3.2.26</ecNumber>
    </recommendedName>
</protein>
<feature type="region of interest" description="Disordered" evidence="12">
    <location>
        <begin position="933"/>
        <end position="978"/>
    </location>
</feature>
<feature type="region of interest" description="Disordered" evidence="12">
    <location>
        <begin position="3366"/>
        <end position="3432"/>
    </location>
</feature>
<dbReference type="SUPFAM" id="SSF48371">
    <property type="entry name" value="ARM repeat"/>
    <property type="match status" value="1"/>
</dbReference>
<feature type="compositionally biased region" description="Polar residues" evidence="12">
    <location>
        <begin position="2100"/>
        <end position="2112"/>
    </location>
</feature>
<feature type="region of interest" description="Disordered" evidence="12">
    <location>
        <begin position="223"/>
        <end position="249"/>
    </location>
</feature>
<dbReference type="GO" id="GO:0005737">
    <property type="term" value="C:cytoplasm"/>
    <property type="evidence" value="ECO:0007669"/>
    <property type="project" value="TreeGrafter"/>
</dbReference>
<evidence type="ECO:0000256" key="1">
    <source>
        <dbReference type="ARBA" id="ARBA00000885"/>
    </source>
</evidence>
<feature type="region of interest" description="Disordered" evidence="12">
    <location>
        <begin position="2296"/>
        <end position="2315"/>
    </location>
</feature>
<dbReference type="Pfam" id="PF06025">
    <property type="entry name" value="DUF913"/>
    <property type="match status" value="1"/>
</dbReference>
<dbReference type="InterPro" id="IPR010309">
    <property type="entry name" value="E3_Ub_ligase_DUF908"/>
</dbReference>
<feature type="compositionally biased region" description="Basic and acidic residues" evidence="12">
    <location>
        <begin position="2936"/>
        <end position="2953"/>
    </location>
</feature>
<dbReference type="EMBL" id="MU853752">
    <property type="protein sequence ID" value="KAK3946130.1"/>
    <property type="molecule type" value="Genomic_DNA"/>
</dbReference>
<feature type="compositionally biased region" description="Basic and acidic residues" evidence="12">
    <location>
        <begin position="2036"/>
        <end position="2054"/>
    </location>
</feature>
<dbReference type="GO" id="GO:0051028">
    <property type="term" value="P:mRNA transport"/>
    <property type="evidence" value="ECO:0007669"/>
    <property type="project" value="UniProtKB-KW"/>
</dbReference>
<dbReference type="EC" id="2.3.2.26" evidence="4"/>
<dbReference type="FunFam" id="3.30.2160.10:FF:000001">
    <property type="entry name" value="E3 ubiquitin-protein ligase NEDD4-like"/>
    <property type="match status" value="1"/>
</dbReference>
<comment type="pathway">
    <text evidence="3">Protein modification; protein ubiquitination.</text>
</comment>
<sequence>MGKITKTMQPKHRETLSPWLQDYVKDASSAPLPLIPQHLDKFPTRWPFPRGDLYHWIPLLNRFDNILESLCETYGLNVGFQTRDFGTDLLLNKAAPSLEYCDAKTWTAEDLAKLGYKEDGDCQLVIAILKFTRVLLLNCGNRSIYASSPHLNHLLGTTHFSVLQATLDVGLELAQRYQASVKRTLSPSAQPSQTMLANHYNIELERVMQLSQPFVKTSIVKHIDHHPPTTPSASTSKGKEKAQAASPKTATSMYANDLVALAASRQNDEARWDGWGDLRLTYYPHSNSRTDSADSTNRPEAHVPERAGHSSVPATPTPLRRSSTGLSQTPRSNRHPSSEDSPSQHKTPATAVEDSPTPGVMTIEIPQAIVHTTSIYELLKRCPANMPSSARYEFLNRLRICKALLGPPEERQAALAVRLLAIANLSYIYPDNIFIEKVLKQDNDEPRRYQLVYQLAELIHPSSDGTKQVPQWLQAIALALLASMANLNAKYAEILSALNANVNHGVLLYVLRKAVADMKADQEGDEEERRNDADEWRNYLFALTLSMAMGSRVGSEILAAGLMDVMVEILNLRTGVAIRNMGMVLNALDTLVYSIPGAFNIFSNASGLDSVTNLIVDSVDQSASICAAGRGTRPEFHAHLVDYDIPFRQQQNLKWLFKFTHHIMSSVFAMGGNTDRLLRNLVDNSKLLVSLRSIIKDNKFFGSVVWTYAVTMLSDMINNDPTSFAVLMEAGMPQNFLESLTGRPVTLEQPGEGGKSETNDDDEEAHSPAYSDDSVTFESDERPHPPTQPMLEAPRESAPASRILPSADAINIIPTLLNSMSLNNTGMKMVVSSRAMESFFEIFESPEHVRCMEADPDLASNIGSSIDELARHHPALRPTISNAVIDMVARVVHLAKTKATTAGWGAKLEVPDPSGKTVVADDTLLANLGISTTQQGKGKAPLGDSDVEMVDAGLPGTESGDTQPSSDPQSTATTLSSETTPSGISAYISALCNFLASILSNSNLKSTLVRDGGIELLLDLAEAPSLPYDFGKSPASRSLTQVLSTLIDSAQIVGLPSLLQRIQAAVDTLQPLVSRTGSYPYFSVFVMPNLSLTDEAGELDQAVVRKVANGTREVRALLRLQTLLKTLYQSFPVSRQGTVSLAPVNVFDYYTRLIKSLGPLLRDLMTEEISLGTMVPPGWANGKSSAARGGSSLNVVAAAAAAAGIGEDVVPPGAAQSSRPSGQSGDQDPASRLKAPSQEQQPQSHEFHNYRTLRELLHTVAPSTFPFCQTMGKALLSRRVTDPYLRAHHMTIAECLADLILEQLKPAPKDSAINDVQYWIVALHTVHELLVDNSRHTDRATPPLILPVLIAFKEKGGMEVLNTILKQFADEISSSPADAEDSPKRKLAAMGLKNLLELYLIMVNGKNVTESFPHLHSNMQPVIGGKQYQSQLVVELRMAVLPVVRKLWESDLVEKSSSLVLGRVLEIIKTIAVADHETNTWRKSDKTGPPPIFKNRQHVPFVWSANNVEQVARLSRVYAQEDLAREAVYRANGKAEDALEYCRVHKNGIAGKRNPIPEEDMPQSPPSPKPTESRDQTPAFPGPDVFGTATDPMALDSISMPEINRLIGDALSGVDTGDLREQPSEEASSSTAGQQSTTPTQQTAAGDQLPRPITKDDLDEERAKLQDDMIERCLDVIRAHPDSVFEVSDLIHNTILTADDDGKRTEVGETLANALMSFASDDEQEKKANGRSIAAYAHLLSLLLQNSLFYKATVTSLKENIGDYLGFLNLPPASSNEELPPWLPYILLIFEILLSEDSEPVEVRWKPPAMLDDAVEQPVLVQREPNLSESHRSVLVTAILELLPRIGKDEALATAVLRVLVILTRDHAVAKTLGEKRNLQRLFVMAKQLCGAGSGRLKEMQISDSIMIVLRHIIEDEETIRLRMQAEIRQYMTSMVQRNNRNLETQAFLRHLSHVALRAPKIFIEVATEMLKLTRWQPSSLDGRNAVPIAMKEIPLALKEDAPSDASPAREDSAVEPALQATEDLTINDVKPSTEVVDKEMPDAPKTPAHELKRPILENPDGVIHFLLCELLNYREVDDKEVPSQTVKEPKAAEEPSGVASGQATPTASSSPAEEEVETKDKDAKKPAKPAFRAEDHPIFIYRSILLNCLAELLQSFNRAKVEFINFKRSAPLLTNTPIKPRSSVLNYLLNDLLYFSQSGTEQEAFAVKKKAATSAQARAVLVALVTRTGEKPDTGHGKDKFEYDDEPDLLFVRRFVLDTILRAYKEASASNEPFDVRYGRMVFLAEVMSQMIGATDKSSSHGHNHPTREAETRSQAQLKRLMYEKGYIAALTGSIADLDLTYPDVKLTVKKILGVLRVLTKTAFQLSQSDVIPAITSDQPDDEILSASSLSDLDDDREETPDLYRNSALGMLEPGREDDFSEDSEDDDEDMYDDDDELDYGEEMSQDEEENPSDDDEELGEMGDIEGLPGDPGVVEVIMGEDDDDEDDDDDMDDDDEDSDEDEDDDEDDDDDDVDSEDIEDMEEQIEIVDEEGNAITDDNASGWESETDDANEAEQEEHDYEGEAQDLEEAHMHGMHENSHLGHFPQIIRAALNAEGLGPEDVRDFEDHYVDDDDDDAEAGEELDVDDEEMYYDQDFQRDDGPPPNMPAGLGWDIAIEPSHRLRPGGARSPFPTAPFGLLGHRANTVSADFRRYIRHGMPAATIPTPDDGSNPLLRPSNAAARDPSPVLNTQIGLRFPHSMTPDMRAPLAFVNDLIQQISSQGRHGQAFSFHITHHGPGRDFHNLSLGHTTTHGGRDTRSEARRDLYEEPRQAVSFLPEQTGERWQEEAKMIFGMNHHEKSARLHTAIAANLTPPAIQHEKEARARQAEEKQKEEAERKKREEEDRKEREAKEAEEKALREKQEAEERERLERERAEAAAQALEEAAEAPASPEQGHEEPQAMEGVESHGGGEEDAQQQQSAEAAPAAPAAPRVVTTIRGETIDVTELGIDPDYLAALPEEFREEVITQTVSSRRSQAREQGATEGENTEVFQEFLEALPDDIRMEIVQQERQDRRRRQEDERRRQAAAAGQVDPGAIDMDPASILLTFPPELREQVLMEQGEDLLEHLPPELAAEARALAQRSRPAPAISRARGEAARQPAGAVTESKAQRRAIVQMLDKAGVATLLRLMFMTQQGLRNDLFAVFAHICENRQNRLEVISTLLQVLLDGSTDMDAVERSFGQLSLKAKQPKDKDPKTPTGLKRALTSVNPSSNISTGSEVSPLLVVQQCLDLLTDLTTKNPHIPSLFLTEHETVASTLKRSLSRKGKGKDVNAKAQKYAINSLLALLDRDLVMESSAVMQLLADLLNKVTYPLQAIERRRKEAAEEAKKKKAEAEKAESDPAEASNAAGEQASAQQTSTEAVTAEPATQGESSSAQDPISDDKKIRQLTPPTIPEQNLKLIIKIFVARECNSKTFQNTISTIKNLSNIPGAKTVFGEELVRQARVLSANIVSDLDDLLPHIEKAESGTEIQGLALAKFSPGASEQNKLLRVLTALDHLFDSKNKKPDDTAAEGEPAKETTKEDLVGSLYYNPTFGVMWSKLSACLAAIRQREDMVNVATILLPLIESLMVVCKNTSLNDAPQSQGATGKEMLLSSPPPEDRIAGLFFTFTEEHRRILNELVRHNPKLMAGTFSLLVQNPKVLEFDNKRNYFTRSVHAKNGSQQGRNQYNPLQLSVRREHVFHDSFKSLYFKSGPEMKFGKLNIRFHGEDGVDAGGVTREWFQVLSRQMFDANYALFIPVSSDRTTFHPNKLSGINDEHLMFFKFIGRIIGKALYENRVLDCYFSRAVYKRILGKPVSVKDMESFDPDYYKSLVWMLENDITDIITETFSVEDDEFGVTKVVDLIENGRNVPVTEENKQDYVRLIVEHKLLSSVKDQMEHFLKGFHDIIPEELIAIFNEQELELLISGLPDIDIDDWKSNTEYHNYSAASQQIQWFWRAVRSFDKEERAKLLQFVTGTSKVPLNGFKELEGMNGVSRFNIHRDYGNKERLPSSHTCFNQLDLPEYESYDILRSQLLKAITAGSDYFGFA</sequence>
<evidence type="ECO:0000256" key="7">
    <source>
        <dbReference type="ARBA" id="ARBA00022786"/>
    </source>
</evidence>
<feature type="active site" description="Glycyl thioester intermediate" evidence="11">
    <location>
        <position position="4037"/>
    </location>
</feature>
<dbReference type="InterPro" id="IPR025527">
    <property type="entry name" value="HUWE1/Rev1_UBM"/>
</dbReference>
<dbReference type="PANTHER" id="PTHR11254:SF67">
    <property type="entry name" value="E3 UBIQUITIN-PROTEIN LIGASE HUWE1"/>
    <property type="match status" value="1"/>
</dbReference>
<feature type="compositionally biased region" description="Low complexity" evidence="12">
    <location>
        <begin position="1627"/>
        <end position="1646"/>
    </location>
</feature>
<feature type="compositionally biased region" description="Polar residues" evidence="12">
    <location>
        <begin position="320"/>
        <end position="331"/>
    </location>
</feature>
<feature type="non-terminal residue" evidence="14">
    <location>
        <position position="4070"/>
    </location>
</feature>
<comment type="similarity">
    <text evidence="10">Belongs to the UPL family. TOM1/PTR1 subfamily.</text>
</comment>
<comment type="caution">
    <text evidence="14">The sequence shown here is derived from an EMBL/GenBank/DDBJ whole genome shotgun (WGS) entry which is preliminary data.</text>
</comment>
<dbReference type="FunFam" id="3.90.1750.10:FF:000003">
    <property type="entry name" value="E3 ubiquitin-protein ligase UPL1"/>
    <property type="match status" value="1"/>
</dbReference>
<dbReference type="Gene3D" id="3.30.2410.10">
    <property type="entry name" value="Hect, E3 ligase catalytic domain"/>
    <property type="match status" value="1"/>
</dbReference>
<feature type="region of interest" description="Disordered" evidence="12">
    <location>
        <begin position="740"/>
        <end position="799"/>
    </location>
</feature>
<reference evidence="15" key="1">
    <citation type="journal article" date="2023" name="Mol. Phylogenet. Evol.">
        <title>Genome-scale phylogeny and comparative genomics of the fungal order Sordariales.</title>
        <authorList>
            <person name="Hensen N."/>
            <person name="Bonometti L."/>
            <person name="Westerberg I."/>
            <person name="Brannstrom I.O."/>
            <person name="Guillou S."/>
            <person name="Cros-Aarteil S."/>
            <person name="Calhoun S."/>
            <person name="Haridas S."/>
            <person name="Kuo A."/>
            <person name="Mondo S."/>
            <person name="Pangilinan J."/>
            <person name="Riley R."/>
            <person name="LaButti K."/>
            <person name="Andreopoulos B."/>
            <person name="Lipzen A."/>
            <person name="Chen C."/>
            <person name="Yan M."/>
            <person name="Daum C."/>
            <person name="Ng V."/>
            <person name="Clum A."/>
            <person name="Steindorff A."/>
            <person name="Ohm R.A."/>
            <person name="Martin F."/>
            <person name="Silar P."/>
            <person name="Natvig D.O."/>
            <person name="Lalanne C."/>
            <person name="Gautier V."/>
            <person name="Ament-Velasquez S.L."/>
            <person name="Kruys A."/>
            <person name="Hutchinson M.I."/>
            <person name="Powell A.J."/>
            <person name="Barry K."/>
            <person name="Miller A.N."/>
            <person name="Grigoriev I.V."/>
            <person name="Debuchy R."/>
            <person name="Gladieux P."/>
            <person name="Hiltunen Thoren M."/>
            <person name="Johannesson H."/>
        </authorList>
    </citation>
    <scope>NUCLEOTIDE SEQUENCE [LARGE SCALE GENOMIC DNA]</scope>
    <source>
        <strain evidence="15">CBS 340.73</strain>
    </source>
</reference>
<dbReference type="InterPro" id="IPR035983">
    <property type="entry name" value="Hect_E3_ubiquitin_ligase"/>
</dbReference>
<feature type="compositionally biased region" description="Acidic residues" evidence="12">
    <location>
        <begin position="2480"/>
        <end position="2534"/>
    </location>
</feature>